<dbReference type="Proteomes" id="UP000307440">
    <property type="component" value="Unassembled WGS sequence"/>
</dbReference>
<dbReference type="GO" id="GO:0031981">
    <property type="term" value="C:nuclear lumen"/>
    <property type="evidence" value="ECO:0007669"/>
    <property type="project" value="UniProtKB-ARBA"/>
</dbReference>
<dbReference type="AlphaFoldDB" id="A0A5C3KH12"/>
<feature type="region of interest" description="Disordered" evidence="4">
    <location>
        <begin position="137"/>
        <end position="156"/>
    </location>
</feature>
<organism evidence="5 6">
    <name type="scientific">Coprinopsis marcescibilis</name>
    <name type="common">Agaric fungus</name>
    <name type="synonym">Psathyrella marcescibilis</name>
    <dbReference type="NCBI Taxonomy" id="230819"/>
    <lineage>
        <taxon>Eukaryota</taxon>
        <taxon>Fungi</taxon>
        <taxon>Dikarya</taxon>
        <taxon>Basidiomycota</taxon>
        <taxon>Agaricomycotina</taxon>
        <taxon>Agaricomycetes</taxon>
        <taxon>Agaricomycetidae</taxon>
        <taxon>Agaricales</taxon>
        <taxon>Agaricineae</taxon>
        <taxon>Psathyrellaceae</taxon>
        <taxon>Coprinopsis</taxon>
    </lineage>
</organism>
<gene>
    <name evidence="5" type="ORF">FA15DRAFT_602098</name>
</gene>
<dbReference type="SUPFAM" id="SSF50249">
    <property type="entry name" value="Nucleic acid-binding proteins"/>
    <property type="match status" value="1"/>
</dbReference>
<evidence type="ECO:0000256" key="3">
    <source>
        <dbReference type="ARBA" id="ARBA00023242"/>
    </source>
</evidence>
<reference evidence="5 6" key="1">
    <citation type="journal article" date="2019" name="Nat. Ecol. Evol.">
        <title>Megaphylogeny resolves global patterns of mushroom evolution.</title>
        <authorList>
            <person name="Varga T."/>
            <person name="Krizsan K."/>
            <person name="Foldi C."/>
            <person name="Dima B."/>
            <person name="Sanchez-Garcia M."/>
            <person name="Sanchez-Ramirez S."/>
            <person name="Szollosi G.J."/>
            <person name="Szarkandi J.G."/>
            <person name="Papp V."/>
            <person name="Albert L."/>
            <person name="Andreopoulos W."/>
            <person name="Angelini C."/>
            <person name="Antonin V."/>
            <person name="Barry K.W."/>
            <person name="Bougher N.L."/>
            <person name="Buchanan P."/>
            <person name="Buyck B."/>
            <person name="Bense V."/>
            <person name="Catcheside P."/>
            <person name="Chovatia M."/>
            <person name="Cooper J."/>
            <person name="Damon W."/>
            <person name="Desjardin D."/>
            <person name="Finy P."/>
            <person name="Geml J."/>
            <person name="Haridas S."/>
            <person name="Hughes K."/>
            <person name="Justo A."/>
            <person name="Karasinski D."/>
            <person name="Kautmanova I."/>
            <person name="Kiss B."/>
            <person name="Kocsube S."/>
            <person name="Kotiranta H."/>
            <person name="LaButti K.M."/>
            <person name="Lechner B.E."/>
            <person name="Liimatainen K."/>
            <person name="Lipzen A."/>
            <person name="Lukacs Z."/>
            <person name="Mihaltcheva S."/>
            <person name="Morgado L.N."/>
            <person name="Niskanen T."/>
            <person name="Noordeloos M.E."/>
            <person name="Ohm R.A."/>
            <person name="Ortiz-Santana B."/>
            <person name="Ovrebo C."/>
            <person name="Racz N."/>
            <person name="Riley R."/>
            <person name="Savchenko A."/>
            <person name="Shiryaev A."/>
            <person name="Soop K."/>
            <person name="Spirin V."/>
            <person name="Szebenyi C."/>
            <person name="Tomsovsky M."/>
            <person name="Tulloss R.E."/>
            <person name="Uehling J."/>
            <person name="Grigoriev I.V."/>
            <person name="Vagvolgyi C."/>
            <person name="Papp T."/>
            <person name="Martin F.M."/>
            <person name="Miettinen O."/>
            <person name="Hibbett D.S."/>
            <person name="Nagy L.G."/>
        </authorList>
    </citation>
    <scope>NUCLEOTIDE SEQUENCE [LARGE SCALE GENOMIC DNA]</scope>
    <source>
        <strain evidence="5 6">CBS 121175</strain>
    </source>
</reference>
<sequence length="156" mass="16736">MQVTPSSLETQLRPHVNSALLPHWVGKAVNLPCRTAKFHDNGSLTVAAADGGHVSVRVIKVDEPALAQTYIDITGKVLNATAIQILAVRGMGFDLDMKLLNDTISIIHGERFPKNQDVQVLDVSDPYCTAAQLHRSTAPTSPHTTAIAPNHTGTTL</sequence>
<evidence type="ECO:0000256" key="4">
    <source>
        <dbReference type="SAM" id="MobiDB-lite"/>
    </source>
</evidence>
<keyword evidence="3" id="KW-0539">Nucleus</keyword>
<protein>
    <submittedName>
        <fullName evidence="5">Uncharacterized protein</fullName>
    </submittedName>
</protein>
<dbReference type="GO" id="GO:0003677">
    <property type="term" value="F:DNA binding"/>
    <property type="evidence" value="ECO:0007669"/>
    <property type="project" value="InterPro"/>
</dbReference>
<dbReference type="EMBL" id="ML210358">
    <property type="protein sequence ID" value="TFK19137.1"/>
    <property type="molecule type" value="Genomic_DNA"/>
</dbReference>
<dbReference type="Gene3D" id="2.40.50.140">
    <property type="entry name" value="Nucleic acid-binding proteins"/>
    <property type="match status" value="1"/>
</dbReference>
<keyword evidence="6" id="KW-1185">Reference proteome</keyword>
<comment type="similarity">
    <text evidence="2">Belongs to the replication factor A protein 3 family.</text>
</comment>
<dbReference type="Pfam" id="PF08661">
    <property type="entry name" value="Rep_fac-A_3"/>
    <property type="match status" value="1"/>
</dbReference>
<dbReference type="GO" id="GO:0006310">
    <property type="term" value="P:DNA recombination"/>
    <property type="evidence" value="ECO:0007669"/>
    <property type="project" value="InterPro"/>
</dbReference>
<evidence type="ECO:0000313" key="6">
    <source>
        <dbReference type="Proteomes" id="UP000307440"/>
    </source>
</evidence>
<proteinExistence type="inferred from homology"/>
<dbReference type="InterPro" id="IPR012340">
    <property type="entry name" value="NA-bd_OB-fold"/>
</dbReference>
<name>A0A5C3KH12_COPMA</name>
<accession>A0A5C3KH12</accession>
<dbReference type="OrthoDB" id="188186at2759"/>
<dbReference type="GO" id="GO:0006260">
    <property type="term" value="P:DNA replication"/>
    <property type="evidence" value="ECO:0007669"/>
    <property type="project" value="InterPro"/>
</dbReference>
<dbReference type="STRING" id="230819.A0A5C3KH12"/>
<evidence type="ECO:0000313" key="5">
    <source>
        <dbReference type="EMBL" id="TFK19137.1"/>
    </source>
</evidence>
<comment type="subcellular location">
    <subcellularLocation>
        <location evidence="1">Nucleus</location>
    </subcellularLocation>
</comment>
<dbReference type="GO" id="GO:0006281">
    <property type="term" value="P:DNA repair"/>
    <property type="evidence" value="ECO:0007669"/>
    <property type="project" value="InterPro"/>
</dbReference>
<evidence type="ECO:0000256" key="1">
    <source>
        <dbReference type="ARBA" id="ARBA00004123"/>
    </source>
</evidence>
<dbReference type="InterPro" id="IPR013970">
    <property type="entry name" value="Rfa2"/>
</dbReference>
<evidence type="ECO:0000256" key="2">
    <source>
        <dbReference type="ARBA" id="ARBA00009761"/>
    </source>
</evidence>